<reference evidence="3" key="1">
    <citation type="journal article" date="2019" name="Int. J. Syst. Evol. Microbiol.">
        <title>The Global Catalogue of Microorganisms (GCM) 10K type strain sequencing project: providing services to taxonomists for standard genome sequencing and annotation.</title>
        <authorList>
            <consortium name="The Broad Institute Genomics Platform"/>
            <consortium name="The Broad Institute Genome Sequencing Center for Infectious Disease"/>
            <person name="Wu L."/>
            <person name="Ma J."/>
        </authorList>
    </citation>
    <scope>NUCLEOTIDE SEQUENCE [LARGE SCALE GENOMIC DNA]</scope>
    <source>
        <strain evidence="3">CGMCC 4.7192</strain>
    </source>
</reference>
<dbReference type="PANTHER" id="PTHR39203">
    <property type="entry name" value="CYTOPLASMIC PROTEIN-RELATED"/>
    <property type="match status" value="1"/>
</dbReference>
<dbReference type="Proteomes" id="UP001597294">
    <property type="component" value="Unassembled WGS sequence"/>
</dbReference>
<evidence type="ECO:0000259" key="1">
    <source>
        <dbReference type="SMART" id="SM01022"/>
    </source>
</evidence>
<dbReference type="RefSeq" id="WP_380251945.1">
    <property type="nucleotide sequence ID" value="NZ_JBHUII010000004.1"/>
</dbReference>
<dbReference type="Gene3D" id="3.10.400.10">
    <property type="entry name" value="Sulfate adenylyltransferase"/>
    <property type="match status" value="1"/>
</dbReference>
<dbReference type="SMART" id="SM01022">
    <property type="entry name" value="ASCH"/>
    <property type="match status" value="1"/>
</dbReference>
<evidence type="ECO:0000313" key="2">
    <source>
        <dbReference type="EMBL" id="MFD2206402.1"/>
    </source>
</evidence>
<dbReference type="InterPro" id="IPR009326">
    <property type="entry name" value="DUF984"/>
</dbReference>
<gene>
    <name evidence="2" type="ORF">ACFSKO_12290</name>
</gene>
<sequence length="161" mass="18079">MGESPKSTRKKMIEAFWKSCGDHIPMEDWNASFSSWSFGDSAELADKLLALVLSGVKTATCGTLFDYEADNEVPPEEGSYHILTDFAGIPHCLIQITSVTLSPFRDVPMDFALAEGEGSYEEWREAHIKFFNRRAEETSNTFDGDTVLVLEHFKVVYAKIN</sequence>
<accession>A0ABW5BJR7</accession>
<name>A0ABW5BJR7_9PROT</name>
<dbReference type="EMBL" id="JBHUII010000004">
    <property type="protein sequence ID" value="MFD2206402.1"/>
    <property type="molecule type" value="Genomic_DNA"/>
</dbReference>
<dbReference type="PIRSF" id="PIRSF021320">
    <property type="entry name" value="DUF984"/>
    <property type="match status" value="1"/>
</dbReference>
<feature type="domain" description="ASCH" evidence="1">
    <location>
        <begin position="36"/>
        <end position="157"/>
    </location>
</feature>
<protein>
    <submittedName>
        <fullName evidence="2">ASCH domain-containing protein</fullName>
    </submittedName>
</protein>
<evidence type="ECO:0000313" key="3">
    <source>
        <dbReference type="Proteomes" id="UP001597294"/>
    </source>
</evidence>
<dbReference type="SUPFAM" id="SSF88697">
    <property type="entry name" value="PUA domain-like"/>
    <property type="match status" value="1"/>
</dbReference>
<keyword evidence="3" id="KW-1185">Reference proteome</keyword>
<dbReference type="Pfam" id="PF04266">
    <property type="entry name" value="ASCH"/>
    <property type="match status" value="1"/>
</dbReference>
<dbReference type="InterPro" id="IPR007374">
    <property type="entry name" value="ASCH_domain"/>
</dbReference>
<proteinExistence type="predicted"/>
<dbReference type="PANTHER" id="PTHR39203:SF1">
    <property type="entry name" value="CYTOPLASMIC PROTEIN"/>
    <property type="match status" value="1"/>
</dbReference>
<dbReference type="CDD" id="cd06553">
    <property type="entry name" value="ASCH_Ef3133_like"/>
    <property type="match status" value="1"/>
</dbReference>
<dbReference type="InterPro" id="IPR015947">
    <property type="entry name" value="PUA-like_sf"/>
</dbReference>
<comment type="caution">
    <text evidence="2">The sequence shown here is derived from an EMBL/GenBank/DDBJ whole genome shotgun (WGS) entry which is preliminary data.</text>
</comment>
<organism evidence="2 3">
    <name type="scientific">Kiloniella antarctica</name>
    <dbReference type="NCBI Taxonomy" id="1550907"/>
    <lineage>
        <taxon>Bacteria</taxon>
        <taxon>Pseudomonadati</taxon>
        <taxon>Pseudomonadota</taxon>
        <taxon>Alphaproteobacteria</taxon>
        <taxon>Rhodospirillales</taxon>
        <taxon>Kiloniellaceae</taxon>
        <taxon>Kiloniella</taxon>
    </lineage>
</organism>